<evidence type="ECO:0000313" key="1">
    <source>
        <dbReference type="EMBL" id="NJP36309.1"/>
    </source>
</evidence>
<organism evidence="1 2">
    <name type="scientific">Alkalicoccus luteus</name>
    <dbReference type="NCBI Taxonomy" id="1237094"/>
    <lineage>
        <taxon>Bacteria</taxon>
        <taxon>Bacillati</taxon>
        <taxon>Bacillota</taxon>
        <taxon>Bacilli</taxon>
        <taxon>Bacillales</taxon>
        <taxon>Bacillaceae</taxon>
        <taxon>Alkalicoccus</taxon>
    </lineage>
</organism>
<dbReference type="Proteomes" id="UP000752012">
    <property type="component" value="Unassembled WGS sequence"/>
</dbReference>
<dbReference type="PANTHER" id="PTHR36441:SF1">
    <property type="entry name" value="DUF503 DOMAIN-CONTAINING PROTEIN"/>
    <property type="match status" value="1"/>
</dbReference>
<dbReference type="InterPro" id="IPR007546">
    <property type="entry name" value="DUF503"/>
</dbReference>
<sequence>MIGAVTIEALLYDPQSLKEKRAVTKSCADHIRRKFNAAFAETEHQDVWQRVKWVAVSVSSSRTVVEKELQRVLHYLDSRPELEISSVTWEWL</sequence>
<dbReference type="SUPFAM" id="SSF103007">
    <property type="entry name" value="Hypothetical protein TT1725"/>
    <property type="match status" value="1"/>
</dbReference>
<keyword evidence="2" id="KW-1185">Reference proteome</keyword>
<dbReference type="AlphaFoldDB" id="A0A969TVF5"/>
<protein>
    <submittedName>
        <fullName evidence="1">DUF503 family protein</fullName>
    </submittedName>
</protein>
<evidence type="ECO:0000313" key="2">
    <source>
        <dbReference type="Proteomes" id="UP000752012"/>
    </source>
</evidence>
<dbReference type="InterPro" id="IPR036746">
    <property type="entry name" value="TT1725-like_sf"/>
</dbReference>
<dbReference type="Pfam" id="PF04456">
    <property type="entry name" value="DUF503"/>
    <property type="match status" value="1"/>
</dbReference>
<accession>A0A969TVF5</accession>
<reference evidence="1 2" key="1">
    <citation type="submission" date="2020-03" db="EMBL/GenBank/DDBJ databases">
        <title>Assessment of the enzymatic potential of alkaline-tolerant lipase obtained from Bacillus luteus H11 (technogenic soil) for the bioremediation of saline soils contaminated with petroleum substances.</title>
        <authorList>
            <person name="Kalwasinska A."/>
        </authorList>
    </citation>
    <scope>NUCLEOTIDE SEQUENCE [LARGE SCALE GENOMIC DNA]</scope>
    <source>
        <strain evidence="1 2">H11</strain>
    </source>
</reference>
<dbReference type="PANTHER" id="PTHR36441">
    <property type="entry name" value="HYPOTHETICAL CYTOSOLIC PROTEIN"/>
    <property type="match status" value="1"/>
</dbReference>
<comment type="caution">
    <text evidence="1">The sequence shown here is derived from an EMBL/GenBank/DDBJ whole genome shotgun (WGS) entry which is preliminary data.</text>
</comment>
<dbReference type="Gene3D" id="3.30.70.1120">
    <property type="entry name" value="TT1725-like"/>
    <property type="match status" value="1"/>
</dbReference>
<name>A0A969TVF5_9BACI</name>
<dbReference type="EMBL" id="JAATHJ010000002">
    <property type="protein sequence ID" value="NJP36309.1"/>
    <property type="molecule type" value="Genomic_DNA"/>
</dbReference>
<gene>
    <name evidence="1" type="ORF">HCN83_01765</name>
</gene>
<proteinExistence type="predicted"/>
<dbReference type="RefSeq" id="WP_168004598.1">
    <property type="nucleotide sequence ID" value="NZ_JAATHJ010000002.1"/>
</dbReference>